<protein>
    <submittedName>
        <fullName evidence="6">AAA family ATPase</fullName>
    </submittedName>
</protein>
<dbReference type="OrthoDB" id="9806903at2"/>
<accession>A0A9X7JKT6</accession>
<keyword evidence="3" id="KW-0067">ATP-binding</keyword>
<dbReference type="PRINTS" id="PR00819">
    <property type="entry name" value="CBXCFQXSUPER"/>
</dbReference>
<dbReference type="InterPro" id="IPR041627">
    <property type="entry name" value="AAA_lid_6"/>
</dbReference>
<dbReference type="SUPFAM" id="SSF48452">
    <property type="entry name" value="TPR-like"/>
    <property type="match status" value="1"/>
</dbReference>
<feature type="domain" description="AAA+ ATPase" evidence="5">
    <location>
        <begin position="333"/>
        <end position="474"/>
    </location>
</feature>
<dbReference type="InterPro" id="IPR049078">
    <property type="entry name" value="T7SS_EccA1-like_N"/>
</dbReference>
<dbReference type="Pfam" id="PF17866">
    <property type="entry name" value="AAA_lid_6"/>
    <property type="match status" value="1"/>
</dbReference>
<dbReference type="Gene3D" id="1.25.40.10">
    <property type="entry name" value="Tetratricopeptide repeat domain"/>
    <property type="match status" value="1"/>
</dbReference>
<reference evidence="6 7" key="1">
    <citation type="submission" date="2018-03" db="EMBL/GenBank/DDBJ databases">
        <title>Chitinolytic properties of Streptosporangium nondiastaticum TBG75A20.</title>
        <authorList>
            <person name="Gayathri V."/>
            <person name="Shiburaj S."/>
        </authorList>
    </citation>
    <scope>NUCLEOTIDE SEQUENCE [LARGE SCALE GENOMIC DNA]</scope>
    <source>
        <strain evidence="6 7">TBG75A20</strain>
    </source>
</reference>
<evidence type="ECO:0000256" key="4">
    <source>
        <dbReference type="SAM" id="MobiDB-lite"/>
    </source>
</evidence>
<dbReference type="Gene3D" id="1.10.8.60">
    <property type="match status" value="1"/>
</dbReference>
<dbReference type="EMBL" id="PXWG01000117">
    <property type="protein sequence ID" value="PSJ25497.1"/>
    <property type="molecule type" value="Genomic_DNA"/>
</dbReference>
<evidence type="ECO:0000256" key="1">
    <source>
        <dbReference type="ARBA" id="ARBA00010378"/>
    </source>
</evidence>
<name>A0A9X7JKT6_9ACTN</name>
<dbReference type="Pfam" id="PF21545">
    <property type="entry name" value="T7SS_EccA1_N"/>
    <property type="match status" value="1"/>
</dbReference>
<dbReference type="Gene3D" id="3.40.50.300">
    <property type="entry name" value="P-loop containing nucleotide triphosphate hydrolases"/>
    <property type="match status" value="1"/>
</dbReference>
<dbReference type="Proteomes" id="UP000242427">
    <property type="component" value="Unassembled WGS sequence"/>
</dbReference>
<dbReference type="SMART" id="SM00382">
    <property type="entry name" value="AAA"/>
    <property type="match status" value="1"/>
</dbReference>
<evidence type="ECO:0000259" key="5">
    <source>
        <dbReference type="SMART" id="SM00382"/>
    </source>
</evidence>
<evidence type="ECO:0000256" key="3">
    <source>
        <dbReference type="ARBA" id="ARBA00022840"/>
    </source>
</evidence>
<dbReference type="SUPFAM" id="SSF52540">
    <property type="entry name" value="P-loop containing nucleoside triphosphate hydrolases"/>
    <property type="match status" value="1"/>
</dbReference>
<dbReference type="InterPro" id="IPR003959">
    <property type="entry name" value="ATPase_AAA_core"/>
</dbReference>
<feature type="region of interest" description="Disordered" evidence="4">
    <location>
        <begin position="1"/>
        <end position="26"/>
    </location>
</feature>
<comment type="similarity">
    <text evidence="1">Belongs to the CbxX/CfxQ family.</text>
</comment>
<dbReference type="InterPro" id="IPR050773">
    <property type="entry name" value="CbxX/CfxQ_RuBisCO_ESX"/>
</dbReference>
<dbReference type="AlphaFoldDB" id="A0A9X7JKT6"/>
<dbReference type="InterPro" id="IPR000641">
    <property type="entry name" value="CbxX/CfxQ"/>
</dbReference>
<comment type="caution">
    <text evidence="6">The sequence shown here is derived from an EMBL/GenBank/DDBJ whole genome shotgun (WGS) entry which is preliminary data.</text>
</comment>
<dbReference type="GO" id="GO:0016887">
    <property type="term" value="F:ATP hydrolysis activity"/>
    <property type="evidence" value="ECO:0007669"/>
    <property type="project" value="InterPro"/>
</dbReference>
<gene>
    <name evidence="6" type="ORF">B7P34_27915</name>
</gene>
<dbReference type="FunFam" id="3.40.50.300:FF:000216">
    <property type="entry name" value="Type VII secretion ATPase EccA"/>
    <property type="match status" value="1"/>
</dbReference>
<proteinExistence type="inferred from homology"/>
<dbReference type="PANTHER" id="PTHR43392">
    <property type="entry name" value="AAA-TYPE ATPASE FAMILY PROTEIN / ANKYRIN REPEAT FAMILY PROTEIN"/>
    <property type="match status" value="1"/>
</dbReference>
<dbReference type="InterPro" id="IPR003593">
    <property type="entry name" value="AAA+_ATPase"/>
</dbReference>
<organism evidence="6 7">
    <name type="scientific">Streptosporangium nondiastaticum</name>
    <dbReference type="NCBI Taxonomy" id="35764"/>
    <lineage>
        <taxon>Bacteria</taxon>
        <taxon>Bacillati</taxon>
        <taxon>Actinomycetota</taxon>
        <taxon>Actinomycetes</taxon>
        <taxon>Streptosporangiales</taxon>
        <taxon>Streptosporangiaceae</taxon>
        <taxon>Streptosporangium</taxon>
    </lineage>
</organism>
<sequence length="584" mass="62919">MITSVVPVPVPAPEQEREQEGRTVSGGKTSWLAARRAERAWLDAVGLFEQGATDRAAARFADAVRDDPTAADAWLGLHATGQRQDEALAAMEQHVAKFGALRAKHDKTLVSQFRIGTYANHALETSGELWLAVHSALLDAGALGEAWQTMAEAEPDCDGTRFLTTRYAYLSEEWNWVLSSSTDIEDPLLVAEAQLYAAQALIAQKVWHEALNTLTWLSEEMEVNSDFEAEVAYWSGVAHEGLGAGEQALKHFQYAYRHHPGLYDVAERAQVVQAGAGAAAVVAGQRADLLAEARAELDGMIGLDSVKRQVHTLIAQLEMAELRAQQGIPTRTRPQHFVFAGPPGTGKTTVARIVGKVFAGLGLLERGHVVETQRVDLVGEHLGSTALKTSAVIDSALDGVLFIDEAYALVNEGYNGGDAFGNEALQVLLKRAEDDRERLVVVLAGYRREMETLLATNPGLASRFTTHVDFPSYAPEELRRIAVVLLDDNGDVLSPAGANALEQSLKGAADRIDALGNGRFIRNLCQKAAAHRDLRLAATPRNGEPLTREDLVTLHAPDVLAAFDELMERAKASADAGGPSPAGA</sequence>
<dbReference type="InterPro" id="IPR027417">
    <property type="entry name" value="P-loop_NTPase"/>
</dbReference>
<evidence type="ECO:0000313" key="6">
    <source>
        <dbReference type="EMBL" id="PSJ25497.1"/>
    </source>
</evidence>
<evidence type="ECO:0000313" key="7">
    <source>
        <dbReference type="Proteomes" id="UP000242427"/>
    </source>
</evidence>
<dbReference type="PANTHER" id="PTHR43392:SF2">
    <property type="entry name" value="AAA-TYPE ATPASE FAMILY PROTEIN _ ANKYRIN REPEAT FAMILY PROTEIN"/>
    <property type="match status" value="1"/>
</dbReference>
<dbReference type="CDD" id="cd00009">
    <property type="entry name" value="AAA"/>
    <property type="match status" value="1"/>
</dbReference>
<dbReference type="Pfam" id="PF00004">
    <property type="entry name" value="AAA"/>
    <property type="match status" value="1"/>
</dbReference>
<keyword evidence="7" id="KW-1185">Reference proteome</keyword>
<keyword evidence="2" id="KW-0547">Nucleotide-binding</keyword>
<evidence type="ECO:0000256" key="2">
    <source>
        <dbReference type="ARBA" id="ARBA00022741"/>
    </source>
</evidence>
<dbReference type="GO" id="GO:0005524">
    <property type="term" value="F:ATP binding"/>
    <property type="evidence" value="ECO:0007669"/>
    <property type="project" value="UniProtKB-KW"/>
</dbReference>
<dbReference type="InterPro" id="IPR011990">
    <property type="entry name" value="TPR-like_helical_dom_sf"/>
</dbReference>